<sequence length="98" mass="11415">MTSAFTCPPPHDLRADRALDADWLRSALDDRRITPVIPSKSNRRFPATFDKETYKWRHLIENFFRKLKENTGIAMRSFKTIQSFASFISLAATLIQIR</sequence>
<evidence type="ECO:0000313" key="1">
    <source>
        <dbReference type="EMBL" id="MBU9698935.1"/>
    </source>
</evidence>
<proteinExistence type="predicted"/>
<dbReference type="Proteomes" id="UP000731907">
    <property type="component" value="Unassembled WGS sequence"/>
</dbReference>
<keyword evidence="2" id="KW-1185">Reference proteome</keyword>
<dbReference type="EMBL" id="JAAATX020000009">
    <property type="protein sequence ID" value="MBU9698935.1"/>
    <property type="molecule type" value="Genomic_DNA"/>
</dbReference>
<evidence type="ECO:0000313" key="2">
    <source>
        <dbReference type="Proteomes" id="UP000731907"/>
    </source>
</evidence>
<comment type="caution">
    <text evidence="1">The sequence shown here is derived from an EMBL/GenBank/DDBJ whole genome shotgun (WGS) entry which is preliminary data.</text>
</comment>
<protein>
    <submittedName>
        <fullName evidence="1">Transposase</fullName>
    </submittedName>
</protein>
<accession>A0ABS6J5X8</accession>
<dbReference type="RefSeq" id="WP_161763037.1">
    <property type="nucleotide sequence ID" value="NZ_JAAATX020000009.1"/>
</dbReference>
<name>A0ABS6J5X8_9RHOB</name>
<organism evidence="1 2">
    <name type="scientific">Paragemmobacter amnigenus</name>
    <dbReference type="NCBI Taxonomy" id="2852097"/>
    <lineage>
        <taxon>Bacteria</taxon>
        <taxon>Pseudomonadati</taxon>
        <taxon>Pseudomonadota</taxon>
        <taxon>Alphaproteobacteria</taxon>
        <taxon>Rhodobacterales</taxon>
        <taxon>Paracoccaceae</taxon>
        <taxon>Paragemmobacter</taxon>
    </lineage>
</organism>
<gene>
    <name evidence="1" type="ORF">GU927_013875</name>
</gene>
<reference evidence="1 2" key="1">
    <citation type="submission" date="2021-06" db="EMBL/GenBank/DDBJ databases">
        <title>Rhodobacteraceae bacterium strain HSP-20.</title>
        <authorList>
            <person name="Chen W.-M."/>
        </authorList>
    </citation>
    <scope>NUCLEOTIDE SEQUENCE [LARGE SCALE GENOMIC DNA]</scope>
    <source>
        <strain evidence="1 2">HSP-20</strain>
    </source>
</reference>